<dbReference type="Gene3D" id="3.30.420.10">
    <property type="entry name" value="Ribonuclease H-like superfamily/Ribonuclease H"/>
    <property type="match status" value="1"/>
</dbReference>
<dbReference type="InterPro" id="IPR001584">
    <property type="entry name" value="Integrase_cat-core"/>
</dbReference>
<evidence type="ECO:0000259" key="8">
    <source>
        <dbReference type="PROSITE" id="PS50878"/>
    </source>
</evidence>
<accession>A0A0F8A112</accession>
<feature type="region of interest" description="Disordered" evidence="6">
    <location>
        <begin position="1084"/>
        <end position="1105"/>
    </location>
</feature>
<dbReference type="InterPro" id="IPR050951">
    <property type="entry name" value="Retrovirus_Pol_polyprotein"/>
</dbReference>
<dbReference type="Proteomes" id="UP000054481">
    <property type="component" value="Unassembled WGS sequence"/>
</dbReference>
<proteinExistence type="predicted"/>
<dbReference type="InterPro" id="IPR043502">
    <property type="entry name" value="DNA/RNA_pol_sf"/>
</dbReference>
<dbReference type="InterPro" id="IPR041588">
    <property type="entry name" value="Integrase_H2C2"/>
</dbReference>
<dbReference type="GO" id="GO:0005739">
    <property type="term" value="C:mitochondrion"/>
    <property type="evidence" value="ECO:0007669"/>
    <property type="project" value="UniProtKB-SubCell"/>
</dbReference>
<evidence type="ECO:0000256" key="6">
    <source>
        <dbReference type="SAM" id="MobiDB-lite"/>
    </source>
</evidence>
<reference evidence="10 11" key="1">
    <citation type="journal article" date="2014" name="Genome Biol. Evol.">
        <title>Comparative genomics and transcriptomics analyses reveal divergent lifestyle features of nematode endoparasitic fungus Hirsutella minnesotensis.</title>
        <authorList>
            <person name="Lai Y."/>
            <person name="Liu K."/>
            <person name="Zhang X."/>
            <person name="Zhang X."/>
            <person name="Li K."/>
            <person name="Wang N."/>
            <person name="Shu C."/>
            <person name="Wu Y."/>
            <person name="Wang C."/>
            <person name="Bushley K.E."/>
            <person name="Xiang M."/>
            <person name="Liu X."/>
        </authorList>
    </citation>
    <scope>NUCLEOTIDE SEQUENCE [LARGE SCALE GENOMIC DNA]</scope>
    <source>
        <strain evidence="10 11">3608</strain>
    </source>
</reference>
<feature type="region of interest" description="Disordered" evidence="6">
    <location>
        <begin position="1163"/>
        <end position="1182"/>
    </location>
</feature>
<dbReference type="PANTHER" id="PTHR37984">
    <property type="entry name" value="PROTEIN CBG26694"/>
    <property type="match status" value="1"/>
</dbReference>
<evidence type="ECO:0000256" key="4">
    <source>
        <dbReference type="ARBA" id="ARBA00023128"/>
    </source>
</evidence>
<dbReference type="InterPro" id="IPR012337">
    <property type="entry name" value="RNaseH-like_sf"/>
</dbReference>
<comment type="subcellular location">
    <subcellularLocation>
        <location evidence="1">Mitochondrion</location>
    </subcellularLocation>
</comment>
<dbReference type="PROSITE" id="PS50994">
    <property type="entry name" value="INTEGRASE"/>
    <property type="match status" value="1"/>
</dbReference>
<feature type="domain" description="Chromo" evidence="7">
    <location>
        <begin position="1111"/>
        <end position="1155"/>
    </location>
</feature>
<dbReference type="Gene3D" id="1.10.340.70">
    <property type="match status" value="1"/>
</dbReference>
<keyword evidence="11" id="KW-1185">Reference proteome</keyword>
<dbReference type="GO" id="GO:0003723">
    <property type="term" value="F:RNA binding"/>
    <property type="evidence" value="ECO:0007669"/>
    <property type="project" value="UniProtKB-KW"/>
</dbReference>
<dbReference type="Pfam" id="PF17919">
    <property type="entry name" value="RT_RNaseH_2"/>
    <property type="match status" value="1"/>
</dbReference>
<evidence type="ECO:0000259" key="9">
    <source>
        <dbReference type="PROSITE" id="PS50994"/>
    </source>
</evidence>
<evidence type="ECO:0000313" key="11">
    <source>
        <dbReference type="Proteomes" id="UP000054481"/>
    </source>
</evidence>
<dbReference type="PROSITE" id="PS50013">
    <property type="entry name" value="CHROMO_2"/>
    <property type="match status" value="1"/>
</dbReference>
<dbReference type="Pfam" id="PF00078">
    <property type="entry name" value="RVT_1"/>
    <property type="match status" value="1"/>
</dbReference>
<dbReference type="CDD" id="cd18971">
    <property type="entry name" value="CD_POL_like"/>
    <property type="match status" value="1"/>
</dbReference>
<dbReference type="AlphaFoldDB" id="A0A0F8A112"/>
<dbReference type="PROSITE" id="PS50878">
    <property type="entry name" value="RT_POL"/>
    <property type="match status" value="1"/>
</dbReference>
<feature type="domain" description="Reverse transcriptase" evidence="8">
    <location>
        <begin position="205"/>
        <end position="385"/>
    </location>
</feature>
<dbReference type="PANTHER" id="PTHR37984:SF5">
    <property type="entry name" value="PROTEIN NYNRIN-LIKE"/>
    <property type="match status" value="1"/>
</dbReference>
<dbReference type="InterPro" id="IPR000477">
    <property type="entry name" value="RT_dom"/>
</dbReference>
<evidence type="ECO:0000256" key="2">
    <source>
        <dbReference type="ARBA" id="ARBA00011353"/>
    </source>
</evidence>
<dbReference type="OrthoDB" id="3341476at2759"/>
<evidence type="ECO:0000256" key="3">
    <source>
        <dbReference type="ARBA" id="ARBA00022884"/>
    </source>
</evidence>
<dbReference type="GO" id="GO:0006338">
    <property type="term" value="P:chromatin remodeling"/>
    <property type="evidence" value="ECO:0007669"/>
    <property type="project" value="UniProtKB-ARBA"/>
</dbReference>
<feature type="domain" description="Integrase catalytic" evidence="9">
    <location>
        <begin position="801"/>
        <end position="965"/>
    </location>
</feature>
<dbReference type="FunFam" id="3.30.70.270:FF:000026">
    <property type="entry name" value="Transposon Ty3-G Gag-Pol polyprotein"/>
    <property type="match status" value="1"/>
</dbReference>
<dbReference type="CDD" id="cd01647">
    <property type="entry name" value="RT_LTR"/>
    <property type="match status" value="1"/>
</dbReference>
<dbReference type="Pfam" id="PF17921">
    <property type="entry name" value="Integrase_H2C2"/>
    <property type="match status" value="1"/>
</dbReference>
<dbReference type="GO" id="GO:0005634">
    <property type="term" value="C:nucleus"/>
    <property type="evidence" value="ECO:0007669"/>
    <property type="project" value="UniProtKB-ARBA"/>
</dbReference>
<evidence type="ECO:0000256" key="1">
    <source>
        <dbReference type="ARBA" id="ARBA00004173"/>
    </source>
</evidence>
<keyword evidence="5" id="KW-0511">Multifunctional enzyme</keyword>
<dbReference type="SMART" id="SM00298">
    <property type="entry name" value="CHROMO"/>
    <property type="match status" value="1"/>
</dbReference>
<keyword evidence="3" id="KW-0694">RNA-binding</keyword>
<dbReference type="Gene3D" id="2.40.50.40">
    <property type="match status" value="1"/>
</dbReference>
<protein>
    <recommendedName>
        <fullName evidence="12">Reverse transcriptase</fullName>
    </recommendedName>
</protein>
<dbReference type="Gene3D" id="3.30.70.270">
    <property type="match status" value="2"/>
</dbReference>
<evidence type="ECO:0008006" key="12">
    <source>
        <dbReference type="Google" id="ProtNLM"/>
    </source>
</evidence>
<dbReference type="Gene3D" id="3.10.10.10">
    <property type="entry name" value="HIV Type 1 Reverse Transcriptase, subunit A, domain 1"/>
    <property type="match status" value="1"/>
</dbReference>
<dbReference type="GO" id="GO:0003824">
    <property type="term" value="F:catalytic activity"/>
    <property type="evidence" value="ECO:0007669"/>
    <property type="project" value="UniProtKB-KW"/>
</dbReference>
<organism evidence="10 11">
    <name type="scientific">Hirsutella minnesotensis 3608</name>
    <dbReference type="NCBI Taxonomy" id="1043627"/>
    <lineage>
        <taxon>Eukaryota</taxon>
        <taxon>Fungi</taxon>
        <taxon>Dikarya</taxon>
        <taxon>Ascomycota</taxon>
        <taxon>Pezizomycotina</taxon>
        <taxon>Sordariomycetes</taxon>
        <taxon>Hypocreomycetidae</taxon>
        <taxon>Hypocreales</taxon>
        <taxon>Ophiocordycipitaceae</taxon>
        <taxon>Hirsutella</taxon>
    </lineage>
</organism>
<dbReference type="EMBL" id="KQ030771">
    <property type="protein sequence ID" value="KJZ69054.1"/>
    <property type="molecule type" value="Genomic_DNA"/>
</dbReference>
<gene>
    <name evidence="10" type="ORF">HIM_11550</name>
</gene>
<dbReference type="InterPro" id="IPR016197">
    <property type="entry name" value="Chromo-like_dom_sf"/>
</dbReference>
<dbReference type="CDD" id="cd09274">
    <property type="entry name" value="RNase_HI_RT_Ty3"/>
    <property type="match status" value="1"/>
</dbReference>
<name>A0A0F8A112_9HYPO</name>
<dbReference type="SUPFAM" id="SSF53098">
    <property type="entry name" value="Ribonuclease H-like"/>
    <property type="match status" value="1"/>
</dbReference>
<keyword evidence="4" id="KW-0496">Mitochondrion</keyword>
<evidence type="ECO:0000313" key="10">
    <source>
        <dbReference type="EMBL" id="KJZ69054.1"/>
    </source>
</evidence>
<sequence>MAFITMDIDGRAERLYGYVIPGLEFDLILGKGWAERNDVVYKAGKRFLQIGRGNSRVKVRESGWMDKQHVIDRTKDLRDARLVSASVFMATTKRMRRLKKDAHLFSVTIADINKALAKLGEKKAKPTLEQLQQDGRIPQEIKDIAGDFLDDDDVDITPPHRDIWDHAINLEKDDDGRDKRPPFGPLYEMSRDELLVLRKTLTDHLDKGWIRASSSPASAPVLFARKPGGGLRFCVDYRGLNAITKNDRYPLPLIRETLRNLATARWFTKLDVRAAFHRLRVRHGDEWKTAFRTRYGQFEWLVTPFGLTGAPATFQRYINSHLHDLLDEFCSAYMDDVIIYSDGDYLDHMTKVRTVMERLRNAGLKLDLEKCAFAVKEVKYLGFIIKAGEGVTVDPEKIEAIRDWEAPTTVTGVRSFLGFANFYREFIENFAAVSEPLNNLTKKMSEWDWDASAQNAFNKLKELLITSPVLAMFHSDRETVLECDASGWAVGAVLSQLDEKSRLRPVGYFSRKFSATEVNYDIHDKELLAIVAAMEHFSGELRSVDKFIVISDHKNLQYFMTNRRLSERQVRLAETLSRYTFKIVFRAGKDNTQPDFLSRRAQDLPANGDDERLKNREFQLLKDHWLPPRTVKHHQGDYIRDQLVSAVQTRRSKTTPIDDSQAPPRGAKLFFDSALQLLWDRGMIEDEEYRNIHASVVQGNATFPSEYNLSVQIPDCEIDDRGALLRRGALWVPNWEPLRTALIQQTHDSHITGHPGRDVTLSILQRSYFWPQQYLMVRQFVRNCNVCSRSKSWRHSPQGLLRPLPIPDRFHSELSVDFMVDLPANGKDPRFLMVICDRLLGSCTLEAMDSMEAEACAERFVQCHYRFHGFPKTMTSDRGSNWVSKFWQRLCELVRTEQRLSTAYHPQTDGATERMNQEVLVYLRIFVAYAQTDWARLLPMAMLAINNRDSSVTGYSPFFLTHGYHAEPIQQTQILSRSKTDPKAGADHFIARLREGQELAQAAKATAQQIMEHQANKGRRPSQKFVVGERVWLNLKNVTTPQLKKKLSWTQAKYKVTKVIAPDVYELDVPSNIHPRFFADLLRKDPNDPLPSQVQDDTQPPPLLDGTVPVYPVEKVLRAERHPKGRELLVKWDGYIEPTWEPRDNIKLTDAFKRFVATYGEGDDVGEDEGSRTGSTSKRRKTKTPKAVALSYIMGFSGCAFKSLRAFSFFPGGMG</sequence>
<dbReference type="InterPro" id="IPR041577">
    <property type="entry name" value="RT_RNaseH_2"/>
</dbReference>
<dbReference type="InterPro" id="IPR043128">
    <property type="entry name" value="Rev_trsase/Diguanyl_cyclase"/>
</dbReference>
<comment type="subunit">
    <text evidence="2">Component of the NuA4 histone acetyltransferase complex.</text>
</comment>
<dbReference type="GO" id="GO:0015074">
    <property type="term" value="P:DNA integration"/>
    <property type="evidence" value="ECO:0007669"/>
    <property type="project" value="InterPro"/>
</dbReference>
<dbReference type="InterPro" id="IPR000953">
    <property type="entry name" value="Chromo/chromo_shadow_dom"/>
</dbReference>
<evidence type="ECO:0000259" key="7">
    <source>
        <dbReference type="PROSITE" id="PS50013"/>
    </source>
</evidence>
<evidence type="ECO:0000256" key="5">
    <source>
        <dbReference type="ARBA" id="ARBA00023268"/>
    </source>
</evidence>
<dbReference type="InterPro" id="IPR036397">
    <property type="entry name" value="RNaseH_sf"/>
</dbReference>
<dbReference type="SUPFAM" id="SSF56672">
    <property type="entry name" value="DNA/RNA polymerases"/>
    <property type="match status" value="1"/>
</dbReference>
<dbReference type="SUPFAM" id="SSF54160">
    <property type="entry name" value="Chromo domain-like"/>
    <property type="match status" value="1"/>
</dbReference>